<accession>A0A1G4B9V5</accession>
<dbReference type="RefSeq" id="XP_022475329.1">
    <property type="nucleotide sequence ID" value="XM_022618187.1"/>
</dbReference>
<sequence>MTSSENLRVAAGISLPVDVDKDNPASFLSVPDSDELVTLKSGGECFTFSKPELVKDSEYFRACLSNPAFIESRTSTIEFYDIVPEVLEGYLHIVNATATGKPIETAFILASSEKPSEASAGLIFMIKVYRLCDRFLNQVIINELGQFIVKYIQEVMIAKVDRSTPEGVKWLVNTYKNAYNALDSSNTDQASLQFRIADTCGRTIALDEIYDVADTSSQSKDFVKAVLSASSRRTVKLSHKVCALQKDKKILKKKRVDLKRKNKAQAWDILELLLTMRNYAAALNHIRKISPIIEPDSDSDEEDDEDDEDGDDGMNEDEAHHSDID</sequence>
<dbReference type="OrthoDB" id="194443at2759"/>
<dbReference type="Proteomes" id="UP000176998">
    <property type="component" value="Unassembled WGS sequence"/>
</dbReference>
<organism evidence="2 3">
    <name type="scientific">Colletotrichum orchidophilum</name>
    <dbReference type="NCBI Taxonomy" id="1209926"/>
    <lineage>
        <taxon>Eukaryota</taxon>
        <taxon>Fungi</taxon>
        <taxon>Dikarya</taxon>
        <taxon>Ascomycota</taxon>
        <taxon>Pezizomycotina</taxon>
        <taxon>Sordariomycetes</taxon>
        <taxon>Hypocreomycetidae</taxon>
        <taxon>Glomerellales</taxon>
        <taxon>Glomerellaceae</taxon>
        <taxon>Colletotrichum</taxon>
    </lineage>
</organism>
<evidence type="ECO:0000313" key="2">
    <source>
        <dbReference type="EMBL" id="OHE98179.1"/>
    </source>
</evidence>
<proteinExistence type="predicted"/>
<evidence type="ECO:0008006" key="4">
    <source>
        <dbReference type="Google" id="ProtNLM"/>
    </source>
</evidence>
<dbReference type="Gene3D" id="3.30.710.10">
    <property type="entry name" value="Potassium Channel Kv1.1, Chain A"/>
    <property type="match status" value="1"/>
</dbReference>
<comment type="caution">
    <text evidence="2">The sequence shown here is derived from an EMBL/GenBank/DDBJ whole genome shotgun (WGS) entry which is preliminary data.</text>
</comment>
<dbReference type="STRING" id="1209926.A0A1G4B9V5"/>
<evidence type="ECO:0000256" key="1">
    <source>
        <dbReference type="SAM" id="MobiDB-lite"/>
    </source>
</evidence>
<gene>
    <name evidence="2" type="ORF">CORC01_06547</name>
</gene>
<feature type="region of interest" description="Disordered" evidence="1">
    <location>
        <begin position="292"/>
        <end position="325"/>
    </location>
</feature>
<dbReference type="InterPro" id="IPR011333">
    <property type="entry name" value="SKP1/BTB/POZ_sf"/>
</dbReference>
<evidence type="ECO:0000313" key="3">
    <source>
        <dbReference type="Proteomes" id="UP000176998"/>
    </source>
</evidence>
<protein>
    <recommendedName>
        <fullName evidence="4">BTB domain-containing protein</fullName>
    </recommendedName>
</protein>
<name>A0A1G4B9V5_9PEZI</name>
<dbReference type="EMBL" id="MJBS01000049">
    <property type="protein sequence ID" value="OHE98179.1"/>
    <property type="molecule type" value="Genomic_DNA"/>
</dbReference>
<dbReference type="GeneID" id="34559697"/>
<dbReference type="AlphaFoldDB" id="A0A1G4B9V5"/>
<feature type="compositionally biased region" description="Acidic residues" evidence="1">
    <location>
        <begin position="295"/>
        <end position="316"/>
    </location>
</feature>
<reference evidence="2 3" key="1">
    <citation type="submission" date="2016-09" db="EMBL/GenBank/DDBJ databases">
        <authorList>
            <person name="Capua I."/>
            <person name="De Benedictis P."/>
            <person name="Joannis T."/>
            <person name="Lombin L.H."/>
            <person name="Cattoli G."/>
        </authorList>
    </citation>
    <scope>NUCLEOTIDE SEQUENCE [LARGE SCALE GENOMIC DNA]</scope>
    <source>
        <strain evidence="2 3">IMI 309357</strain>
    </source>
</reference>
<keyword evidence="3" id="KW-1185">Reference proteome</keyword>